<sequence length="68" mass="7431">MRKESKIVETVGELRAYIEGVPDDVPIGRLTNGHYQVYKVGDVGAFLGQLPVGRPGEEVQQVILHISA</sequence>
<protein>
    <submittedName>
        <fullName evidence="1">Uncharacterized protein</fullName>
    </submittedName>
</protein>
<evidence type="ECO:0000313" key="1">
    <source>
        <dbReference type="EMBL" id="CAJ0804468.1"/>
    </source>
</evidence>
<dbReference type="Proteomes" id="UP001189756">
    <property type="component" value="Unassembled WGS sequence"/>
</dbReference>
<dbReference type="GeneID" id="43402615"/>
<accession>A0AAD2BY43</accession>
<evidence type="ECO:0000313" key="2">
    <source>
        <dbReference type="Proteomes" id="UP001189756"/>
    </source>
</evidence>
<dbReference type="AlphaFoldDB" id="A0AAD2BY43"/>
<dbReference type="RefSeq" id="WP_024542407.1">
    <property type="nucleotide sequence ID" value="NZ_CATZAZ010000011.1"/>
</dbReference>
<reference evidence="1" key="1">
    <citation type="submission" date="2023-07" db="EMBL/GenBank/DDBJ databases">
        <authorList>
            <person name="Peeters C."/>
        </authorList>
    </citation>
    <scope>NUCLEOTIDE SEQUENCE</scope>
    <source>
        <strain evidence="1">R-77560</strain>
    </source>
</reference>
<gene>
    <name evidence="1" type="ORF">R77560_04079</name>
</gene>
<dbReference type="EMBL" id="CATZAZ010000011">
    <property type="protein sequence ID" value="CAJ0804468.1"/>
    <property type="molecule type" value="Genomic_DNA"/>
</dbReference>
<proteinExistence type="predicted"/>
<comment type="caution">
    <text evidence="1">The sequence shown here is derived from an EMBL/GenBank/DDBJ whole genome shotgun (WGS) entry which is preliminary data.</text>
</comment>
<organism evidence="1 2">
    <name type="scientific">Ralstonia thomasii</name>
    <dbReference type="NCBI Taxonomy" id="3058596"/>
    <lineage>
        <taxon>Bacteria</taxon>
        <taxon>Pseudomonadati</taxon>
        <taxon>Pseudomonadota</taxon>
        <taxon>Betaproteobacteria</taxon>
        <taxon>Burkholderiales</taxon>
        <taxon>Burkholderiaceae</taxon>
        <taxon>Ralstonia</taxon>
    </lineage>
</organism>
<name>A0AAD2BY43_9RALS</name>